<sequence length="316" mass="33181">MKEIIKTSRFRSRDLTRKYGILMVLLLLCIIMAITSPTFRTAQNVINILRQVSVNGIIAIGMTFVIMTGGIDLTVGSLFAVAGVVCGSILVRNPSNVLFAITASLAICAVFGVMNGFFVSRMNVPAFVATLAAQTMARGFAYVYSDGKPYTLASPLFSKIGKGYVPIVIFAAILLVSFVVLSKTKFGRYIYAVGGNPKAANASGVHVSRILMKVYIYSAVLAGIAGIVLASRTNAGQPAVGIGYETDAIASAVIGGTSMTGGIGTVGGTFIGILIIGVLNNGLNLLDVSSYWQQIIKGIIILGAVCFDLHSKSSTK</sequence>
<keyword evidence="5 6" id="KW-0472">Membrane</keyword>
<proteinExistence type="predicted"/>
<evidence type="ECO:0000313" key="7">
    <source>
        <dbReference type="EMBL" id="MBU9726863.1"/>
    </source>
</evidence>
<comment type="caution">
    <text evidence="7">The sequence shown here is derived from an EMBL/GenBank/DDBJ whole genome shotgun (WGS) entry which is preliminary data.</text>
</comment>
<feature type="transmembrane region" description="Helical" evidence="6">
    <location>
        <begin position="73"/>
        <end position="91"/>
    </location>
</feature>
<dbReference type="RefSeq" id="WP_238726907.1">
    <property type="nucleotide sequence ID" value="NZ_JAHQCX010000008.1"/>
</dbReference>
<evidence type="ECO:0000256" key="1">
    <source>
        <dbReference type="ARBA" id="ARBA00004651"/>
    </source>
</evidence>
<dbReference type="InterPro" id="IPR001851">
    <property type="entry name" value="ABC_transp_permease"/>
</dbReference>
<accession>A0ABS6K8L7</accession>
<name>A0ABS6K8L7_9FIRM</name>
<organism evidence="7 8">
    <name type="scientific">Diplocloster modestus</name>
    <dbReference type="NCBI Taxonomy" id="2850322"/>
    <lineage>
        <taxon>Bacteria</taxon>
        <taxon>Bacillati</taxon>
        <taxon>Bacillota</taxon>
        <taxon>Clostridia</taxon>
        <taxon>Lachnospirales</taxon>
        <taxon>Lachnospiraceae</taxon>
        <taxon>Diplocloster</taxon>
    </lineage>
</organism>
<evidence type="ECO:0000313" key="8">
    <source>
        <dbReference type="Proteomes" id="UP001314681"/>
    </source>
</evidence>
<keyword evidence="2" id="KW-1003">Cell membrane</keyword>
<keyword evidence="8" id="KW-1185">Reference proteome</keyword>
<dbReference type="Pfam" id="PF02653">
    <property type="entry name" value="BPD_transp_2"/>
    <property type="match status" value="1"/>
</dbReference>
<evidence type="ECO:0000256" key="3">
    <source>
        <dbReference type="ARBA" id="ARBA00022692"/>
    </source>
</evidence>
<evidence type="ECO:0000256" key="6">
    <source>
        <dbReference type="SAM" id="Phobius"/>
    </source>
</evidence>
<dbReference type="CDD" id="cd06579">
    <property type="entry name" value="TM_PBP1_transp_AraH_like"/>
    <property type="match status" value="1"/>
</dbReference>
<keyword evidence="4 6" id="KW-1133">Transmembrane helix</keyword>
<evidence type="ECO:0000256" key="4">
    <source>
        <dbReference type="ARBA" id="ARBA00022989"/>
    </source>
</evidence>
<feature type="transmembrane region" description="Helical" evidence="6">
    <location>
        <begin position="252"/>
        <end position="279"/>
    </location>
</feature>
<feature type="transmembrane region" description="Helical" evidence="6">
    <location>
        <begin position="97"/>
        <end position="119"/>
    </location>
</feature>
<feature type="transmembrane region" description="Helical" evidence="6">
    <location>
        <begin position="164"/>
        <end position="181"/>
    </location>
</feature>
<evidence type="ECO:0000256" key="2">
    <source>
        <dbReference type="ARBA" id="ARBA00022475"/>
    </source>
</evidence>
<feature type="transmembrane region" description="Helical" evidence="6">
    <location>
        <begin position="21"/>
        <end position="39"/>
    </location>
</feature>
<dbReference type="PANTHER" id="PTHR32196:SF72">
    <property type="entry name" value="RIBOSE IMPORT PERMEASE PROTEIN RBSC"/>
    <property type="match status" value="1"/>
</dbReference>
<dbReference type="EMBL" id="JAHQCX010000008">
    <property type="protein sequence ID" value="MBU9726863.1"/>
    <property type="molecule type" value="Genomic_DNA"/>
</dbReference>
<reference evidence="7 8" key="1">
    <citation type="submission" date="2021-06" db="EMBL/GenBank/DDBJ databases">
        <title>Description of novel taxa of the family Lachnospiraceae.</title>
        <authorList>
            <person name="Chaplin A.V."/>
            <person name="Sokolova S.R."/>
            <person name="Pikina A.P."/>
            <person name="Korzhanova M."/>
            <person name="Belova V."/>
            <person name="Korostin D."/>
            <person name="Efimov B.A."/>
        </authorList>
    </citation>
    <scope>NUCLEOTIDE SEQUENCE [LARGE SCALE GENOMIC DNA]</scope>
    <source>
        <strain evidence="7 8">ASD4241</strain>
    </source>
</reference>
<comment type="subcellular location">
    <subcellularLocation>
        <location evidence="1">Cell membrane</location>
        <topology evidence="1">Multi-pass membrane protein</topology>
    </subcellularLocation>
</comment>
<keyword evidence="3 6" id="KW-0812">Transmembrane</keyword>
<gene>
    <name evidence="7" type="ORF">KTH90_12645</name>
</gene>
<evidence type="ECO:0000256" key="5">
    <source>
        <dbReference type="ARBA" id="ARBA00023136"/>
    </source>
</evidence>
<dbReference type="Proteomes" id="UP001314681">
    <property type="component" value="Unassembled WGS sequence"/>
</dbReference>
<feature type="transmembrane region" description="Helical" evidence="6">
    <location>
        <begin position="214"/>
        <end position="232"/>
    </location>
</feature>
<protein>
    <submittedName>
        <fullName evidence="7">ABC transporter permease</fullName>
    </submittedName>
</protein>
<dbReference type="PANTHER" id="PTHR32196">
    <property type="entry name" value="ABC TRANSPORTER PERMEASE PROTEIN YPHD-RELATED-RELATED"/>
    <property type="match status" value="1"/>
</dbReference>